<dbReference type="AlphaFoldDB" id="A0A014NZU7"/>
<protein>
    <recommendedName>
        <fullName evidence="3">Excisionase</fullName>
    </recommendedName>
</protein>
<comment type="caution">
    <text evidence="1">The sequence shown here is derived from an EMBL/GenBank/DDBJ whole genome shotgun (WGS) entry which is preliminary data.</text>
</comment>
<dbReference type="PATRIC" id="fig|1457173.3.peg.2628"/>
<dbReference type="Proteomes" id="UP000020766">
    <property type="component" value="Unassembled WGS sequence"/>
</dbReference>
<proteinExistence type="predicted"/>
<reference evidence="1 2" key="1">
    <citation type="submission" date="2014-01" db="EMBL/GenBank/DDBJ databases">
        <title>Interspecies Systems Biology Uncovers Metabolites Affecting C. elegans Gene Expression and Life History Traits.</title>
        <authorList>
            <person name="Watson E."/>
            <person name="Macneil L.T."/>
            <person name="Ritter A.D."/>
            <person name="Yilmaz L.S."/>
            <person name="Rosebrock A.P."/>
            <person name="Caudy A.A."/>
            <person name="Walhout A.J."/>
        </authorList>
    </citation>
    <scope>NUCLEOTIDE SEQUENCE [LARGE SCALE GENOMIC DNA]</scope>
    <source>
        <strain evidence="1 2">DA1877</strain>
    </source>
</reference>
<accession>A0A014NZU7</accession>
<sequence>MKHTVTPKASTGTTVQPSIEPEWVLAAKYHELTGVTPTAVHQRRKEGKWLDGTHCAVINRRLYVNVRKADEWIRNQISQRQRAF</sequence>
<evidence type="ECO:0000313" key="1">
    <source>
        <dbReference type="EMBL" id="EXU79425.1"/>
    </source>
</evidence>
<evidence type="ECO:0000313" key="2">
    <source>
        <dbReference type="Proteomes" id="UP000020766"/>
    </source>
</evidence>
<name>A0A014NZU7_9BURK</name>
<dbReference type="EMBL" id="JBOK01000016">
    <property type="protein sequence ID" value="EXU79425.1"/>
    <property type="molecule type" value="Genomic_DNA"/>
</dbReference>
<organism evidence="1 2">
    <name type="scientific">Comamonas aquatica DA1877</name>
    <dbReference type="NCBI Taxonomy" id="1457173"/>
    <lineage>
        <taxon>Bacteria</taxon>
        <taxon>Pseudomonadati</taxon>
        <taxon>Pseudomonadota</taxon>
        <taxon>Betaproteobacteria</taxon>
        <taxon>Burkholderiales</taxon>
        <taxon>Comamonadaceae</taxon>
        <taxon>Comamonas</taxon>
    </lineage>
</organism>
<dbReference type="RefSeq" id="WP_197022661.1">
    <property type="nucleotide sequence ID" value="NZ_JBOK01000016.1"/>
</dbReference>
<gene>
    <name evidence="1" type="ORF">AX13_04775</name>
</gene>
<keyword evidence="2" id="KW-1185">Reference proteome</keyword>
<evidence type="ECO:0008006" key="3">
    <source>
        <dbReference type="Google" id="ProtNLM"/>
    </source>
</evidence>